<feature type="transmembrane region" description="Helical" evidence="1">
    <location>
        <begin position="20"/>
        <end position="37"/>
    </location>
</feature>
<evidence type="ECO:0000313" key="2">
    <source>
        <dbReference type="EMBL" id="OCA73719.1"/>
    </source>
</evidence>
<comment type="caution">
    <text evidence="2">The sequence shown here is derived from an EMBL/GenBank/DDBJ whole genome shotgun (WGS) entry which is preliminary data.</text>
</comment>
<proteinExistence type="predicted"/>
<dbReference type="AlphaFoldDB" id="A0A1B8ZQ61"/>
<keyword evidence="1" id="KW-1133">Transmembrane helix</keyword>
<gene>
    <name evidence="2" type="ORF">BBI00_04885</name>
</gene>
<organism evidence="2 3">
    <name type="scientific">Chryseobacterium arthrosphaerae</name>
    <dbReference type="NCBI Taxonomy" id="651561"/>
    <lineage>
        <taxon>Bacteria</taxon>
        <taxon>Pseudomonadati</taxon>
        <taxon>Bacteroidota</taxon>
        <taxon>Flavobacteriia</taxon>
        <taxon>Flavobacteriales</taxon>
        <taxon>Weeksellaceae</taxon>
        <taxon>Chryseobacterium group</taxon>
        <taxon>Chryseobacterium</taxon>
    </lineage>
</organism>
<dbReference type="EMBL" id="MAYG01000001">
    <property type="protein sequence ID" value="OCA73719.1"/>
    <property type="molecule type" value="Genomic_DNA"/>
</dbReference>
<keyword evidence="1" id="KW-0472">Membrane</keyword>
<reference evidence="3" key="1">
    <citation type="submission" date="2016-07" db="EMBL/GenBank/DDBJ databases">
        <authorList>
            <person name="Florea S."/>
            <person name="Webb J.S."/>
            <person name="Jaromczyk J."/>
            <person name="Schardl C.L."/>
        </authorList>
    </citation>
    <scope>NUCLEOTIDE SEQUENCE [LARGE SCALE GENOMIC DNA]</scope>
    <source>
        <strain evidence="3">CC-VM-7</strain>
    </source>
</reference>
<dbReference type="OrthoDB" id="1252098at2"/>
<evidence type="ECO:0000313" key="3">
    <source>
        <dbReference type="Proteomes" id="UP000093432"/>
    </source>
</evidence>
<protein>
    <submittedName>
        <fullName evidence="2">Uncharacterized protein</fullName>
    </submittedName>
</protein>
<keyword evidence="1" id="KW-0812">Transmembrane</keyword>
<accession>A0A1B8ZQ61</accession>
<sequence>MLLLSLTKEEMTFLTDTSRTIIPLFAAMAGAYLTYRFQKKDKIRDHLFTYKVKTYSALVEGVIDAKRELEKIRNDNFLTFSTPRKKSSEIWDDFRKLTAEQALFMSDKTSKDLSTIHDAIFSIVYLETLNPAYKTNDTEEQYKEALTKSIYECNQFIKKVQGDLKIDRLNNNKL</sequence>
<dbReference type="Proteomes" id="UP000093432">
    <property type="component" value="Unassembled WGS sequence"/>
</dbReference>
<evidence type="ECO:0000256" key="1">
    <source>
        <dbReference type="SAM" id="Phobius"/>
    </source>
</evidence>
<name>A0A1B8ZQ61_9FLAO</name>
<dbReference type="RefSeq" id="WP_065397718.1">
    <property type="nucleotide sequence ID" value="NZ_MAYG01000001.1"/>
</dbReference>